<accession>A0A7J7EF51</accession>
<feature type="region of interest" description="Disordered" evidence="1">
    <location>
        <begin position="63"/>
        <end position="82"/>
    </location>
</feature>
<keyword evidence="3" id="KW-1185">Reference proteome</keyword>
<evidence type="ECO:0000313" key="2">
    <source>
        <dbReference type="EMBL" id="KAF5914317.1"/>
    </source>
</evidence>
<proteinExistence type="predicted"/>
<evidence type="ECO:0000313" key="3">
    <source>
        <dbReference type="Proteomes" id="UP000551758"/>
    </source>
</evidence>
<dbReference type="AlphaFoldDB" id="A0A7J7EF51"/>
<organism evidence="2 3">
    <name type="scientific">Diceros bicornis minor</name>
    <name type="common">South-central black rhinoceros</name>
    <dbReference type="NCBI Taxonomy" id="77932"/>
    <lineage>
        <taxon>Eukaryota</taxon>
        <taxon>Metazoa</taxon>
        <taxon>Chordata</taxon>
        <taxon>Craniata</taxon>
        <taxon>Vertebrata</taxon>
        <taxon>Euteleostomi</taxon>
        <taxon>Mammalia</taxon>
        <taxon>Eutheria</taxon>
        <taxon>Laurasiatheria</taxon>
        <taxon>Perissodactyla</taxon>
        <taxon>Rhinocerotidae</taxon>
        <taxon>Diceros</taxon>
    </lineage>
</organism>
<reference evidence="2 3" key="1">
    <citation type="journal article" date="2020" name="Mol. Biol. Evol.">
        <title>Interspecific Gene Flow and the Evolution of Specialization in Black and White Rhinoceros.</title>
        <authorList>
            <person name="Moodley Y."/>
            <person name="Westbury M.V."/>
            <person name="Russo I.M."/>
            <person name="Gopalakrishnan S."/>
            <person name="Rakotoarivelo A."/>
            <person name="Olsen R.A."/>
            <person name="Prost S."/>
            <person name="Tunstall T."/>
            <person name="Ryder O.A."/>
            <person name="Dalen L."/>
            <person name="Bruford M.W."/>
        </authorList>
    </citation>
    <scope>NUCLEOTIDE SEQUENCE [LARGE SCALE GENOMIC DNA]</scope>
    <source>
        <strain evidence="2">SBR-YM</strain>
        <tissue evidence="2">Skin</tissue>
    </source>
</reference>
<dbReference type="EMBL" id="JACDTQ010003345">
    <property type="protein sequence ID" value="KAF5914317.1"/>
    <property type="molecule type" value="Genomic_DNA"/>
</dbReference>
<evidence type="ECO:0000256" key="1">
    <source>
        <dbReference type="SAM" id="MobiDB-lite"/>
    </source>
</evidence>
<name>A0A7J7EF51_DICBM</name>
<protein>
    <submittedName>
        <fullName evidence="2">Uncharacterized protein</fullName>
    </submittedName>
</protein>
<comment type="caution">
    <text evidence="2">The sequence shown here is derived from an EMBL/GenBank/DDBJ whole genome shotgun (WGS) entry which is preliminary data.</text>
</comment>
<sequence>MLHPHAHLGRAWEETGFGLATNVCRKITRQLTSATALQKDVAVQLEALDILSDMLSRCRRPPWAERNRVGGGAEGIRRDSNP</sequence>
<dbReference type="Proteomes" id="UP000551758">
    <property type="component" value="Unassembled WGS sequence"/>
</dbReference>
<gene>
    <name evidence="2" type="ORF">HPG69_006776</name>
</gene>